<feature type="transmembrane region" description="Helical" evidence="1">
    <location>
        <begin position="29"/>
        <end position="49"/>
    </location>
</feature>
<organism evidence="2 3">
    <name type="scientific">Candidatus Blautia merdigallinarum</name>
    <dbReference type="NCBI Taxonomy" id="2838495"/>
    <lineage>
        <taxon>Bacteria</taxon>
        <taxon>Bacillati</taxon>
        <taxon>Bacillota</taxon>
        <taxon>Clostridia</taxon>
        <taxon>Lachnospirales</taxon>
        <taxon>Lachnospiraceae</taxon>
        <taxon>Blautia</taxon>
    </lineage>
</organism>
<keyword evidence="1" id="KW-1133">Transmembrane helix</keyword>
<evidence type="ECO:0000313" key="3">
    <source>
        <dbReference type="Proteomes" id="UP000823893"/>
    </source>
</evidence>
<dbReference type="AlphaFoldDB" id="A0A9D2N6W9"/>
<evidence type="ECO:0000256" key="1">
    <source>
        <dbReference type="SAM" id="Phobius"/>
    </source>
</evidence>
<accession>A0A9D2N6W9</accession>
<reference evidence="2" key="2">
    <citation type="submission" date="2021-04" db="EMBL/GenBank/DDBJ databases">
        <authorList>
            <person name="Gilroy R."/>
        </authorList>
    </citation>
    <scope>NUCLEOTIDE SEQUENCE</scope>
    <source>
        <strain evidence="2">ChiSxjej6B18-287</strain>
    </source>
</reference>
<sequence length="276" mass="30340">MGVLSAAQNHRRKEDGSLRYKGSLTVESAFVLPLFFFLITILTCALDLYRISTLIQTSLCEGAKELGMYAYCTEEDSSSPVGAVTDVVCTAYGTKKVREVLNGENLLGIQGGINGIYLLGSGFQNGTVTLKASFFYSGPGEIFRIFPIKLQLVGQAQAWTGYNGSLHSAGSSEDLVYISQWESVYHTSQECTHLELSINRVSKNSAKEHLNQYGGHYYPCEKCMKNDYGENFVYITKTGSRYHSSRNCGGLTRTVTAVRKSDIGGLRLCSRCSGHH</sequence>
<proteinExistence type="predicted"/>
<gene>
    <name evidence="2" type="ORF">H9935_14820</name>
</gene>
<protein>
    <recommendedName>
        <fullName evidence="4">Pilus assembly protein</fullName>
    </recommendedName>
</protein>
<name>A0A9D2N6W9_9FIRM</name>
<dbReference type="EMBL" id="DWWV01000203">
    <property type="protein sequence ID" value="HJC12040.1"/>
    <property type="molecule type" value="Genomic_DNA"/>
</dbReference>
<evidence type="ECO:0008006" key="4">
    <source>
        <dbReference type="Google" id="ProtNLM"/>
    </source>
</evidence>
<keyword evidence="1" id="KW-0472">Membrane</keyword>
<dbReference type="Proteomes" id="UP000823893">
    <property type="component" value="Unassembled WGS sequence"/>
</dbReference>
<keyword evidence="1" id="KW-0812">Transmembrane</keyword>
<reference evidence="2" key="1">
    <citation type="journal article" date="2021" name="PeerJ">
        <title>Extensive microbial diversity within the chicken gut microbiome revealed by metagenomics and culture.</title>
        <authorList>
            <person name="Gilroy R."/>
            <person name="Ravi A."/>
            <person name="Getino M."/>
            <person name="Pursley I."/>
            <person name="Horton D.L."/>
            <person name="Alikhan N.F."/>
            <person name="Baker D."/>
            <person name="Gharbi K."/>
            <person name="Hall N."/>
            <person name="Watson M."/>
            <person name="Adriaenssens E.M."/>
            <person name="Foster-Nyarko E."/>
            <person name="Jarju S."/>
            <person name="Secka A."/>
            <person name="Antonio M."/>
            <person name="Oren A."/>
            <person name="Chaudhuri R.R."/>
            <person name="La Ragione R."/>
            <person name="Hildebrand F."/>
            <person name="Pallen M.J."/>
        </authorList>
    </citation>
    <scope>NUCLEOTIDE SEQUENCE</scope>
    <source>
        <strain evidence="2">ChiSxjej6B18-287</strain>
    </source>
</reference>
<comment type="caution">
    <text evidence="2">The sequence shown here is derived from an EMBL/GenBank/DDBJ whole genome shotgun (WGS) entry which is preliminary data.</text>
</comment>
<evidence type="ECO:0000313" key="2">
    <source>
        <dbReference type="EMBL" id="HJC12040.1"/>
    </source>
</evidence>